<evidence type="ECO:0000313" key="1">
    <source>
        <dbReference type="EMBL" id="KAG6743539.1"/>
    </source>
</evidence>
<dbReference type="OrthoDB" id="5314306at2759"/>
<name>A0A8X8C5M4_POPTO</name>
<dbReference type="Proteomes" id="UP000886885">
    <property type="component" value="Chromosome 16D"/>
</dbReference>
<comment type="caution">
    <text evidence="1">The sequence shown here is derived from an EMBL/GenBank/DDBJ whole genome shotgun (WGS) entry which is preliminary data.</text>
</comment>
<gene>
    <name evidence="1" type="ORF">POTOM_052238</name>
</gene>
<evidence type="ECO:0000313" key="2">
    <source>
        <dbReference type="Proteomes" id="UP000886885"/>
    </source>
</evidence>
<organism evidence="1 2">
    <name type="scientific">Populus tomentosa</name>
    <name type="common">Chinese white poplar</name>
    <dbReference type="NCBI Taxonomy" id="118781"/>
    <lineage>
        <taxon>Eukaryota</taxon>
        <taxon>Viridiplantae</taxon>
        <taxon>Streptophyta</taxon>
        <taxon>Embryophyta</taxon>
        <taxon>Tracheophyta</taxon>
        <taxon>Spermatophyta</taxon>
        <taxon>Magnoliopsida</taxon>
        <taxon>eudicotyledons</taxon>
        <taxon>Gunneridae</taxon>
        <taxon>Pentapetalae</taxon>
        <taxon>rosids</taxon>
        <taxon>fabids</taxon>
        <taxon>Malpighiales</taxon>
        <taxon>Salicaceae</taxon>
        <taxon>Saliceae</taxon>
        <taxon>Populus</taxon>
    </lineage>
</organism>
<dbReference type="EMBL" id="JAAWWB010000032">
    <property type="protein sequence ID" value="KAG6743539.1"/>
    <property type="molecule type" value="Genomic_DNA"/>
</dbReference>
<keyword evidence="2" id="KW-1185">Reference proteome</keyword>
<dbReference type="AlphaFoldDB" id="A0A8X8C5M4"/>
<proteinExistence type="predicted"/>
<sequence>MMILPCLRTVSTAGLSSSPDPDDVLALDGTSGNKSLCLEEKLVSIKDEGWSKARRLSLPLSLSIKNVEISGSCKGILCISDQKCYRVIFLLNPSIRVFKLLPFSGFIIATVENSFPLLGFGYLQEEDDYKDSGGIPLFHLNYKAAIWLGNDFLIQKATSMIGRTGREFTWRQVYMLDELISAFYLSKVDEAYIWSMKDLWELRFVIKLPQRVEGYSYIFLKPLTILKNGEILMEAGEKARILHDTLQ</sequence>
<reference evidence="1" key="1">
    <citation type="journal article" date="2020" name="bioRxiv">
        <title>Hybrid origin of Populus tomentosa Carr. identified through genome sequencing and phylogenomic analysis.</title>
        <authorList>
            <person name="An X."/>
            <person name="Gao K."/>
            <person name="Chen Z."/>
            <person name="Li J."/>
            <person name="Yang X."/>
            <person name="Yang X."/>
            <person name="Zhou J."/>
            <person name="Guo T."/>
            <person name="Zhao T."/>
            <person name="Huang S."/>
            <person name="Miao D."/>
            <person name="Khan W.U."/>
            <person name="Rao P."/>
            <person name="Ye M."/>
            <person name="Lei B."/>
            <person name="Liao W."/>
            <person name="Wang J."/>
            <person name="Ji L."/>
            <person name="Li Y."/>
            <person name="Guo B."/>
            <person name="Mustafa N.S."/>
            <person name="Li S."/>
            <person name="Yun Q."/>
            <person name="Keller S.R."/>
            <person name="Mao J."/>
            <person name="Zhang R."/>
            <person name="Strauss S.H."/>
        </authorList>
    </citation>
    <scope>NUCLEOTIDE SEQUENCE</scope>
    <source>
        <strain evidence="1">GM15</strain>
        <tissue evidence="1">Leaf</tissue>
    </source>
</reference>
<accession>A0A8X8C5M4</accession>
<protein>
    <submittedName>
        <fullName evidence="1">Uncharacterized protein</fullName>
    </submittedName>
</protein>